<sequence>MTALKSAHSKHKVKFLVFIKILIFIILSCTYHYNQDENSLSKTLENGNKVNITLVMRTHRLLAKYLHQNEIPTSGLQNKVSYNRDNFKLEKGKRNNITYVELKQGRSNHFDEYLKSYKNRYSNKRGLKKLDCYFENKLFNNVDYIQKIGESLQNDKKSFIKKIFKIYRIRLMLLFLLPLLGLIFPMTIHGLYGGGKYITSNYSKYFGKTINGRPEGKLHPFDGHTFASITTKTYRSLEALNYIFVCSLLIIVLIGFVYTYRKLKKYRKLKVGKGKISTNV</sequence>
<dbReference type="Pfam" id="PF12420">
    <property type="entry name" value="DUF3671"/>
    <property type="match status" value="1"/>
</dbReference>
<proteinExistence type="predicted"/>
<dbReference type="AlphaFoldDB" id="A0A0J9SHA4"/>
<reference evidence="2 3" key="1">
    <citation type="submission" date="2011-08" db="EMBL/GenBank/DDBJ databases">
        <title>The Genome Sequence of Plasmodium vivax India VII.</title>
        <authorList>
            <consortium name="The Broad Institute Genome Sequencing Platform"/>
            <consortium name="The Broad Institute Genome Sequencing Center for Infectious Disease"/>
            <person name="Neafsey D."/>
            <person name="Carlton J."/>
            <person name="Barnwell J."/>
            <person name="Collins W."/>
            <person name="Escalante A."/>
            <person name="Mullikin J."/>
            <person name="Saul A."/>
            <person name="Guigo R."/>
            <person name="Camara F."/>
            <person name="Young S.K."/>
            <person name="Zeng Q."/>
            <person name="Gargeya S."/>
            <person name="Fitzgerald M."/>
            <person name="Haas B."/>
            <person name="Abouelleil A."/>
            <person name="Alvarado L."/>
            <person name="Arachchi H.M."/>
            <person name="Berlin A."/>
            <person name="Brown A."/>
            <person name="Chapman S.B."/>
            <person name="Chen Z."/>
            <person name="Dunbar C."/>
            <person name="Freedman E."/>
            <person name="Gearin G."/>
            <person name="Gellesch M."/>
            <person name="Goldberg J."/>
            <person name="Griggs A."/>
            <person name="Gujja S."/>
            <person name="Heiman D."/>
            <person name="Howarth C."/>
            <person name="Larson L."/>
            <person name="Lui A."/>
            <person name="MacDonald P.J.P."/>
            <person name="Montmayeur A."/>
            <person name="Murphy C."/>
            <person name="Neiman D."/>
            <person name="Pearson M."/>
            <person name="Priest M."/>
            <person name="Roberts A."/>
            <person name="Saif S."/>
            <person name="Shea T."/>
            <person name="Shenoy N."/>
            <person name="Sisk P."/>
            <person name="Stolte C."/>
            <person name="Sykes S."/>
            <person name="Wortman J."/>
            <person name="Nusbaum C."/>
            <person name="Birren B."/>
        </authorList>
    </citation>
    <scope>NUCLEOTIDE SEQUENCE [LARGE SCALE GENOMIC DNA]</scope>
    <source>
        <strain evidence="2 3">India VII</strain>
    </source>
</reference>
<evidence type="ECO:0000313" key="3">
    <source>
        <dbReference type="Proteomes" id="UP000053562"/>
    </source>
</evidence>
<evidence type="ECO:0008006" key="4">
    <source>
        <dbReference type="Google" id="ProtNLM"/>
    </source>
</evidence>
<keyword evidence="1" id="KW-0812">Transmembrane</keyword>
<gene>
    <name evidence="2" type="ORF">PVIIG_06294</name>
</gene>
<accession>A0A0J9SHA4</accession>
<evidence type="ECO:0000256" key="1">
    <source>
        <dbReference type="SAM" id="Phobius"/>
    </source>
</evidence>
<keyword evidence="1" id="KW-1133">Transmembrane helix</keyword>
<feature type="transmembrane region" description="Helical" evidence="1">
    <location>
        <begin position="15"/>
        <end position="33"/>
    </location>
</feature>
<feature type="transmembrane region" description="Helical" evidence="1">
    <location>
        <begin position="171"/>
        <end position="192"/>
    </location>
</feature>
<keyword evidence="1" id="KW-0472">Membrane</keyword>
<feature type="transmembrane region" description="Helical" evidence="1">
    <location>
        <begin position="239"/>
        <end position="260"/>
    </location>
</feature>
<name>A0A0J9SHA4_PLAVI</name>
<protein>
    <recommendedName>
        <fullName evidence="4">Fam-l protein</fullName>
    </recommendedName>
</protein>
<dbReference type="Proteomes" id="UP000053562">
    <property type="component" value="Unassembled WGS sequence"/>
</dbReference>
<organism evidence="2 3">
    <name type="scientific">Plasmodium vivax India VII</name>
    <dbReference type="NCBI Taxonomy" id="1077284"/>
    <lineage>
        <taxon>Eukaryota</taxon>
        <taxon>Sar</taxon>
        <taxon>Alveolata</taxon>
        <taxon>Apicomplexa</taxon>
        <taxon>Aconoidasida</taxon>
        <taxon>Haemosporida</taxon>
        <taxon>Plasmodiidae</taxon>
        <taxon>Plasmodium</taxon>
        <taxon>Plasmodium (Plasmodium)</taxon>
    </lineage>
</organism>
<evidence type="ECO:0000313" key="2">
    <source>
        <dbReference type="EMBL" id="KMZ82380.1"/>
    </source>
</evidence>
<dbReference type="InterPro" id="IPR022139">
    <property type="entry name" value="Fam-L/Fam-M-like_plasmodium"/>
</dbReference>
<dbReference type="EMBL" id="KQ234200">
    <property type="protein sequence ID" value="KMZ82380.1"/>
    <property type="molecule type" value="Genomic_DNA"/>
</dbReference>